<evidence type="ECO:0000259" key="1">
    <source>
        <dbReference type="Pfam" id="PF01814"/>
    </source>
</evidence>
<sequence>MMIERIQREHGYMARLLAILRDKLQLLKVEKSVNYSLIKEIVDYLGSHSEAIHHPKEDIIYRYYIEHYAQEPTIDNLEKEHLQLAEQTQSFLNLIDMILQDAVVPQALFIDQLEAFIETQLHHLELEDKSVLPLINQTFSISDWQKVEAQWTNNEDDPVFGETIAERFSQLARRVRKSNAESI</sequence>
<dbReference type="GO" id="GO:0005886">
    <property type="term" value="C:plasma membrane"/>
    <property type="evidence" value="ECO:0007669"/>
    <property type="project" value="TreeGrafter"/>
</dbReference>
<evidence type="ECO:0000313" key="3">
    <source>
        <dbReference type="Proteomes" id="UP000190834"/>
    </source>
</evidence>
<dbReference type="AlphaFoldDB" id="A0A1T4N5A3"/>
<dbReference type="PANTHER" id="PTHR39966">
    <property type="entry name" value="BLL2471 PROTEIN-RELATED"/>
    <property type="match status" value="1"/>
</dbReference>
<protein>
    <submittedName>
        <fullName evidence="2">Hemerythrin-like domain-containing protein</fullName>
    </submittedName>
</protein>
<dbReference type="STRING" id="1123491.SAMN02745782_01211"/>
<dbReference type="EMBL" id="FUXB01000005">
    <property type="protein sequence ID" value="SJZ74068.1"/>
    <property type="molecule type" value="Genomic_DNA"/>
</dbReference>
<organism evidence="2 3">
    <name type="scientific">Vibrio cincinnatiensis DSM 19608</name>
    <dbReference type="NCBI Taxonomy" id="1123491"/>
    <lineage>
        <taxon>Bacteria</taxon>
        <taxon>Pseudomonadati</taxon>
        <taxon>Pseudomonadota</taxon>
        <taxon>Gammaproteobacteria</taxon>
        <taxon>Vibrionales</taxon>
        <taxon>Vibrionaceae</taxon>
        <taxon>Vibrio</taxon>
    </lineage>
</organism>
<dbReference type="GeneID" id="70584311"/>
<dbReference type="Proteomes" id="UP000190834">
    <property type="component" value="Unassembled WGS sequence"/>
</dbReference>
<dbReference type="OrthoDB" id="7349010at2"/>
<reference evidence="3" key="1">
    <citation type="submission" date="2017-02" db="EMBL/GenBank/DDBJ databases">
        <authorList>
            <person name="Varghese N."/>
            <person name="Submissions S."/>
        </authorList>
    </citation>
    <scope>NUCLEOTIDE SEQUENCE [LARGE SCALE GENOMIC DNA]</scope>
    <source>
        <strain evidence="3">DSM 19608</strain>
    </source>
</reference>
<dbReference type="RefSeq" id="WP_078925618.1">
    <property type="nucleotide sequence ID" value="NZ_FUXB01000005.1"/>
</dbReference>
<dbReference type="Pfam" id="PF01814">
    <property type="entry name" value="Hemerythrin"/>
    <property type="match status" value="1"/>
</dbReference>
<accession>A0A1T4N5A3</accession>
<proteinExistence type="predicted"/>
<dbReference type="InterPro" id="IPR012312">
    <property type="entry name" value="Hemerythrin-like"/>
</dbReference>
<dbReference type="PANTHER" id="PTHR39966:SF1">
    <property type="entry name" value="HEMERYTHRIN-LIKE DOMAIN-CONTAINING PROTEIN"/>
    <property type="match status" value="1"/>
</dbReference>
<evidence type="ECO:0000313" key="2">
    <source>
        <dbReference type="EMBL" id="SJZ74068.1"/>
    </source>
</evidence>
<name>A0A1T4N5A3_VIBCI</name>
<dbReference type="Gene3D" id="1.20.120.520">
    <property type="entry name" value="nmb1532 protein domain like"/>
    <property type="match status" value="1"/>
</dbReference>
<gene>
    <name evidence="2" type="ORF">SAMN02745782_01211</name>
</gene>
<feature type="domain" description="Hemerythrin-like" evidence="1">
    <location>
        <begin position="2"/>
        <end position="135"/>
    </location>
</feature>
<keyword evidence="3" id="KW-1185">Reference proteome</keyword>